<dbReference type="Proteomes" id="UP000008068">
    <property type="component" value="Unassembled WGS sequence"/>
</dbReference>
<accession>G0MD98</accession>
<dbReference type="EMBL" id="GL379790">
    <property type="protein sequence ID" value="EGT49577.1"/>
    <property type="molecule type" value="Genomic_DNA"/>
</dbReference>
<dbReference type="eggNOG" id="ENOG502R8R9">
    <property type="taxonomic scope" value="Eukaryota"/>
</dbReference>
<keyword evidence="2" id="KW-1185">Reference proteome</keyword>
<dbReference type="HOGENOM" id="CLU_042576_0_1_1"/>
<dbReference type="PANTHER" id="PTHR31379:SF1">
    <property type="entry name" value="F-BOX C PROTEIN-RELATED"/>
    <property type="match status" value="1"/>
</dbReference>
<dbReference type="InParanoid" id="G0MD98"/>
<dbReference type="Pfam" id="PF12078">
    <property type="entry name" value="DUF3557"/>
    <property type="match status" value="1"/>
</dbReference>
<name>G0MD98_CAEBE</name>
<evidence type="ECO:0000313" key="2">
    <source>
        <dbReference type="Proteomes" id="UP000008068"/>
    </source>
</evidence>
<dbReference type="AlphaFoldDB" id="G0MD98"/>
<dbReference type="InterPro" id="IPR021942">
    <property type="entry name" value="DUF3557"/>
</dbReference>
<dbReference type="OMA" id="MENDKEW"/>
<dbReference type="PANTHER" id="PTHR31379">
    <property type="entry name" value="F-BOX C PROTEIN-RELATED-RELATED"/>
    <property type="match status" value="1"/>
</dbReference>
<gene>
    <name evidence="1" type="ORF">CAEBREN_17418</name>
</gene>
<organism evidence="2">
    <name type="scientific">Caenorhabditis brenneri</name>
    <name type="common">Nematode worm</name>
    <dbReference type="NCBI Taxonomy" id="135651"/>
    <lineage>
        <taxon>Eukaryota</taxon>
        <taxon>Metazoa</taxon>
        <taxon>Ecdysozoa</taxon>
        <taxon>Nematoda</taxon>
        <taxon>Chromadorea</taxon>
        <taxon>Rhabditida</taxon>
        <taxon>Rhabditina</taxon>
        <taxon>Rhabditomorpha</taxon>
        <taxon>Rhabditoidea</taxon>
        <taxon>Rhabditidae</taxon>
        <taxon>Peloderinae</taxon>
        <taxon>Caenorhabditis</taxon>
    </lineage>
</organism>
<dbReference type="OrthoDB" id="5879331at2759"/>
<reference evidence="2" key="1">
    <citation type="submission" date="2011-07" db="EMBL/GenBank/DDBJ databases">
        <authorList>
            <consortium name="Caenorhabditis brenneri Sequencing and Analysis Consortium"/>
            <person name="Wilson R.K."/>
        </authorList>
    </citation>
    <scope>NUCLEOTIDE SEQUENCE [LARGE SCALE GENOMIC DNA]</scope>
    <source>
        <strain evidence="2">PB2801</strain>
    </source>
</reference>
<evidence type="ECO:0000313" key="1">
    <source>
        <dbReference type="EMBL" id="EGT49577.1"/>
    </source>
</evidence>
<sequence length="451" mass="52657">MSDNKPMGYDSLQYVLGQMDPTLRFIFVRRCPSIAHLDRRVPLKIRDLHFDPSRFKINDTTFSFGVIQIFNNDRTPRCIEEQNDRGGILKDVDRYGIDMRIRRNFGVEDEVRRRNLLKKLELLMRVARTDRDLRKIQQVREQLTLGDIRGLSYILRSEGAEPPFTNYFQFIMRSNRGVWVERLTYIRDVAEAREYILNKLFGGAGRTVEVFNLHYEFNLDGDNPLVHNPFEVHHGEPRQVPGPALALGRDNPLLPLAPGKLELHHLKVAFNVRRVIDSIQPVLWDKPLKTLETTSREMFEGVRRDPFVASVERIIISERSTIGILSWFLNEKVHLQCSDFGTEEVKDLLKDWQYRGLRIGTYYSIGFRDPENIEDLLNDFKALPGAQRGELAETRFTTFPECIILPVRDFTELNVYCEATTVEDQKFCDRPYTVKIKVQPRGYAYNLYLPI</sequence>
<proteinExistence type="predicted"/>
<evidence type="ECO:0008006" key="3">
    <source>
        <dbReference type="Google" id="ProtNLM"/>
    </source>
</evidence>
<protein>
    <recommendedName>
        <fullName evidence="3">F-box C protein</fullName>
    </recommendedName>
</protein>